<comment type="pathway">
    <text evidence="15">Porphyrin-containing compound metabolism; siroheme biosynthesis; siroheme from sirohydrochlorin: step 1/1.</text>
</comment>
<keyword evidence="9 15" id="KW-0456">Lyase</keyword>
<evidence type="ECO:0000256" key="6">
    <source>
        <dbReference type="ARBA" id="ARBA00022691"/>
    </source>
</evidence>
<comment type="similarity">
    <text evidence="15">In the N-terminal section; belongs to the precorrin-2 dehydrogenase / sirohydrochlorin ferrochelatase family.</text>
</comment>
<keyword evidence="10 15" id="KW-0627">Porphyrin biosynthesis</keyword>
<dbReference type="Pfam" id="PF10414">
    <property type="entry name" value="CysG_dimeriser"/>
    <property type="match status" value="1"/>
</dbReference>
<comment type="catalytic activity">
    <reaction evidence="15">
        <text>uroporphyrinogen III + 2 S-adenosyl-L-methionine = precorrin-2 + 2 S-adenosyl-L-homocysteine + H(+)</text>
        <dbReference type="Rhea" id="RHEA:32459"/>
        <dbReference type="ChEBI" id="CHEBI:15378"/>
        <dbReference type="ChEBI" id="CHEBI:57308"/>
        <dbReference type="ChEBI" id="CHEBI:57856"/>
        <dbReference type="ChEBI" id="CHEBI:58827"/>
        <dbReference type="ChEBI" id="CHEBI:59789"/>
        <dbReference type="EC" id="2.1.1.107"/>
    </reaction>
</comment>
<dbReference type="NCBIfam" id="NF007922">
    <property type="entry name" value="PRK10637.1"/>
    <property type="match status" value="1"/>
</dbReference>
<feature type="binding site" evidence="15">
    <location>
        <begin position="339"/>
        <end position="340"/>
    </location>
    <ligand>
        <name>S-adenosyl-L-methionine</name>
        <dbReference type="ChEBI" id="CHEBI:59789"/>
    </ligand>
</feature>
<evidence type="ECO:0000256" key="11">
    <source>
        <dbReference type="ARBA" id="ARBA00023268"/>
    </source>
</evidence>
<dbReference type="KEGG" id="gsn:YC6258_03755"/>
<dbReference type="GO" id="GO:0051287">
    <property type="term" value="F:NAD binding"/>
    <property type="evidence" value="ECO:0007669"/>
    <property type="project" value="InterPro"/>
</dbReference>
<keyword evidence="7 15" id="KW-0560">Oxidoreductase</keyword>
<comment type="pathway">
    <text evidence="14 15">Cofactor biosynthesis; adenosylcobalamin biosynthesis; precorrin-2 from uroporphyrinogen III: step 1/1.</text>
</comment>
<dbReference type="InterPro" id="IPR035996">
    <property type="entry name" value="4pyrrol_Methylase_sf"/>
</dbReference>
<comment type="pathway">
    <text evidence="1 15">Porphyrin-containing compound metabolism; siroheme biosynthesis; sirohydrochlorin from precorrin-2: step 1/1.</text>
</comment>
<dbReference type="GO" id="GO:0004851">
    <property type="term" value="F:uroporphyrin-III C-methyltransferase activity"/>
    <property type="evidence" value="ECO:0007669"/>
    <property type="project" value="UniProtKB-UniRule"/>
</dbReference>
<feature type="modified residue" description="Phosphoserine" evidence="15">
    <location>
        <position position="134"/>
    </location>
</feature>
<keyword evidence="21" id="KW-1185">Reference proteome</keyword>
<dbReference type="Gene3D" id="3.30.950.10">
    <property type="entry name" value="Methyltransferase, Cobalt-precorrin-4 Transmethylase, Domain 2"/>
    <property type="match status" value="1"/>
</dbReference>
<evidence type="ECO:0000256" key="2">
    <source>
        <dbReference type="ARBA" id="ARBA00005879"/>
    </source>
</evidence>
<comment type="pathway">
    <text evidence="15">Cofactor biosynthesis; adenosylcobalamin biosynthesis; sirohydrochlorin from precorrin-2: step 1/1.</text>
</comment>
<evidence type="ECO:0000256" key="9">
    <source>
        <dbReference type="ARBA" id="ARBA00023239"/>
    </source>
</evidence>
<dbReference type="HOGENOM" id="CLU_011276_2_1_6"/>
<dbReference type="GO" id="GO:0043115">
    <property type="term" value="F:precorrin-2 dehydrogenase activity"/>
    <property type="evidence" value="ECO:0007669"/>
    <property type="project" value="UniProtKB-UniRule"/>
</dbReference>
<evidence type="ECO:0000256" key="12">
    <source>
        <dbReference type="ARBA" id="ARBA00025705"/>
    </source>
</evidence>
<keyword evidence="8 15" id="KW-0520">NAD</keyword>
<evidence type="ECO:0000256" key="4">
    <source>
        <dbReference type="ARBA" id="ARBA00022603"/>
    </source>
</evidence>
<dbReference type="AlphaFoldDB" id="A0A0C5VNC6"/>
<evidence type="ECO:0000256" key="15">
    <source>
        <dbReference type="HAMAP-Rule" id="MF_01646"/>
    </source>
</evidence>
<evidence type="ECO:0000259" key="19">
    <source>
        <dbReference type="Pfam" id="PF10414"/>
    </source>
</evidence>
<feature type="binding site" evidence="15">
    <location>
        <begin position="43"/>
        <end position="44"/>
    </location>
    <ligand>
        <name>NAD(+)</name>
        <dbReference type="ChEBI" id="CHEBI:57540"/>
    </ligand>
</feature>
<feature type="region of interest" description="Uroporphyrinogen-III C-methyltransferase" evidence="15">
    <location>
        <begin position="224"/>
        <end position="471"/>
    </location>
</feature>
<dbReference type="EC" id="1.3.1.76" evidence="15"/>
<dbReference type="InterPro" id="IPR003043">
    <property type="entry name" value="Uropor_MeTrfase_CS"/>
</dbReference>
<dbReference type="GO" id="GO:0019354">
    <property type="term" value="P:siroheme biosynthetic process"/>
    <property type="evidence" value="ECO:0007669"/>
    <property type="project" value="UniProtKB-UniRule"/>
</dbReference>
<dbReference type="SUPFAM" id="SSF75615">
    <property type="entry name" value="Siroheme synthase middle domains-like"/>
    <property type="match status" value="1"/>
</dbReference>
<dbReference type="Proteomes" id="UP000032266">
    <property type="component" value="Chromosome"/>
</dbReference>
<dbReference type="CDD" id="cd11642">
    <property type="entry name" value="SUMT"/>
    <property type="match status" value="1"/>
</dbReference>
<feature type="binding site" evidence="15">
    <location>
        <position position="391"/>
    </location>
    <ligand>
        <name>S-adenosyl-L-methionine</name>
        <dbReference type="ChEBI" id="CHEBI:59789"/>
    </ligand>
</feature>
<dbReference type="PANTHER" id="PTHR45790:SF1">
    <property type="entry name" value="SIROHEME SYNTHASE"/>
    <property type="match status" value="1"/>
</dbReference>
<feature type="domain" description="Sirohaem synthase dimerisation" evidence="19">
    <location>
        <begin position="157"/>
        <end position="213"/>
    </location>
</feature>
<dbReference type="EMBL" id="CP007142">
    <property type="protein sequence ID" value="AJQ95791.1"/>
    <property type="molecule type" value="Genomic_DNA"/>
</dbReference>
<evidence type="ECO:0000256" key="7">
    <source>
        <dbReference type="ARBA" id="ARBA00023002"/>
    </source>
</evidence>
<dbReference type="FunFam" id="3.40.1010.10:FF:000001">
    <property type="entry name" value="Siroheme synthase"/>
    <property type="match status" value="1"/>
</dbReference>
<feature type="domain" description="Tetrapyrrole methylase" evidence="18">
    <location>
        <begin position="226"/>
        <end position="435"/>
    </location>
</feature>
<dbReference type="InterPro" id="IPR014776">
    <property type="entry name" value="4pyrrole_Mease_sub2"/>
</dbReference>
<comment type="function">
    <text evidence="15">Multifunctional enzyme that catalyzes the SAM-dependent methylations of uroporphyrinogen III at position C-2 and C-7 to form precorrin-2 via precorrin-1. Then it catalyzes the NAD-dependent ring dehydrogenation of precorrin-2 to yield sirohydrochlorin. Finally, it catalyzes the ferrochelation of sirohydrochlorin to yield siroheme.</text>
</comment>
<evidence type="ECO:0000256" key="3">
    <source>
        <dbReference type="ARBA" id="ARBA00022573"/>
    </source>
</evidence>
<dbReference type="Gene3D" id="3.40.1010.10">
    <property type="entry name" value="Cobalt-precorrin-4 Transmethylase, Domain 1"/>
    <property type="match status" value="1"/>
</dbReference>
<gene>
    <name evidence="15" type="primary">cysG</name>
    <name evidence="20" type="ORF">YC6258_03755</name>
</gene>
<dbReference type="EC" id="2.1.1.107" evidence="15"/>
<dbReference type="UniPathway" id="UPA00148">
    <property type="reaction ID" value="UER00211"/>
</dbReference>
<dbReference type="NCBIfam" id="TIGR01469">
    <property type="entry name" value="cobA_cysG_Cterm"/>
    <property type="match status" value="1"/>
</dbReference>
<dbReference type="InterPro" id="IPR006366">
    <property type="entry name" value="CobA/CysG_C"/>
</dbReference>
<keyword evidence="4 15" id="KW-0489">Methyltransferase</keyword>
<dbReference type="SUPFAM" id="SSF53790">
    <property type="entry name" value="Tetrapyrrole methylase"/>
    <property type="match status" value="1"/>
</dbReference>
<dbReference type="InterPro" id="IPR019478">
    <property type="entry name" value="Sirohaem_synthase_dimer_dom"/>
</dbReference>
<dbReference type="GO" id="GO:0009236">
    <property type="term" value="P:cobalamin biosynthetic process"/>
    <property type="evidence" value="ECO:0007669"/>
    <property type="project" value="UniProtKB-UniRule"/>
</dbReference>
<comment type="similarity">
    <text evidence="2 17">Belongs to the precorrin methyltransferase family.</text>
</comment>
<keyword evidence="5 15" id="KW-0808">Transferase</keyword>
<dbReference type="InterPro" id="IPR012409">
    <property type="entry name" value="Sirohaem_synth"/>
</dbReference>
<evidence type="ECO:0000256" key="16">
    <source>
        <dbReference type="PIRSR" id="PIRSR036426-1"/>
    </source>
</evidence>
<dbReference type="InterPro" id="IPR000878">
    <property type="entry name" value="4pyrrol_Mease"/>
</dbReference>
<dbReference type="InterPro" id="IPR036291">
    <property type="entry name" value="NAD(P)-bd_dom_sf"/>
</dbReference>
<accession>A0A0C5VNC6</accession>
<feature type="active site" description="Proton acceptor" evidence="15 16">
    <location>
        <position position="256"/>
    </location>
</feature>
<dbReference type="InterPro" id="IPR006367">
    <property type="entry name" value="Sirohaem_synthase_N"/>
</dbReference>
<evidence type="ECO:0000313" key="21">
    <source>
        <dbReference type="Proteomes" id="UP000032266"/>
    </source>
</evidence>
<dbReference type="EC" id="4.99.1.4" evidence="15"/>
<evidence type="ECO:0000256" key="1">
    <source>
        <dbReference type="ARBA" id="ARBA00005010"/>
    </source>
</evidence>
<dbReference type="PIRSF" id="PIRSF036426">
    <property type="entry name" value="Sirohaem_synth"/>
    <property type="match status" value="1"/>
</dbReference>
<comment type="catalytic activity">
    <reaction evidence="13 15">
        <text>precorrin-2 + NAD(+) = sirohydrochlorin + NADH + 2 H(+)</text>
        <dbReference type="Rhea" id="RHEA:15613"/>
        <dbReference type="ChEBI" id="CHEBI:15378"/>
        <dbReference type="ChEBI" id="CHEBI:57540"/>
        <dbReference type="ChEBI" id="CHEBI:57945"/>
        <dbReference type="ChEBI" id="CHEBI:58351"/>
        <dbReference type="ChEBI" id="CHEBI:58827"/>
        <dbReference type="EC" id="1.3.1.76"/>
    </reaction>
</comment>
<evidence type="ECO:0000256" key="10">
    <source>
        <dbReference type="ARBA" id="ARBA00023244"/>
    </source>
</evidence>
<protein>
    <recommendedName>
        <fullName evidence="15">Siroheme synthase</fullName>
    </recommendedName>
    <domain>
        <recommendedName>
            <fullName evidence="15">Uroporphyrinogen-III C-methyltransferase</fullName>
            <shortName evidence="15">Urogen III methylase</shortName>
            <ecNumber evidence="15">2.1.1.107</ecNumber>
        </recommendedName>
        <alternativeName>
            <fullName evidence="15">SUMT</fullName>
        </alternativeName>
        <alternativeName>
            <fullName evidence="15">Uroporphyrinogen III methylase</fullName>
            <shortName evidence="15">UROM</shortName>
        </alternativeName>
    </domain>
    <domain>
        <recommendedName>
            <fullName evidence="15">Precorrin-2 dehydrogenase</fullName>
            <ecNumber evidence="15">1.3.1.76</ecNumber>
        </recommendedName>
    </domain>
    <domain>
        <recommendedName>
            <fullName evidence="15">Sirohydrochlorin ferrochelatase</fullName>
            <ecNumber evidence="15">4.99.1.4</ecNumber>
        </recommendedName>
    </domain>
</protein>
<feature type="active site" description="Proton donor" evidence="15 16">
    <location>
        <position position="278"/>
    </location>
</feature>
<evidence type="ECO:0000256" key="14">
    <source>
        <dbReference type="ARBA" id="ARBA00060548"/>
    </source>
</evidence>
<feature type="binding site" evidence="15">
    <location>
        <begin position="309"/>
        <end position="311"/>
    </location>
    <ligand>
        <name>S-adenosyl-L-methionine</name>
        <dbReference type="ChEBI" id="CHEBI:59789"/>
    </ligand>
</feature>
<keyword evidence="3 15" id="KW-0169">Cobalamin biosynthesis</keyword>
<dbReference type="InterPro" id="IPR037115">
    <property type="entry name" value="Sirohaem_synt_dimer_dom_sf"/>
</dbReference>
<dbReference type="PATRIC" id="fig|1445510.3.peg.3732"/>
<keyword evidence="6 15" id="KW-0949">S-adenosyl-L-methionine</keyword>
<dbReference type="Gene3D" id="3.40.50.720">
    <property type="entry name" value="NAD(P)-binding Rossmann-like Domain"/>
    <property type="match status" value="1"/>
</dbReference>
<dbReference type="HAMAP" id="MF_01646">
    <property type="entry name" value="Siroheme_synth"/>
    <property type="match status" value="1"/>
</dbReference>
<evidence type="ECO:0000313" key="20">
    <source>
        <dbReference type="EMBL" id="AJQ95791.1"/>
    </source>
</evidence>
<dbReference type="UniPathway" id="UPA00262">
    <property type="reaction ID" value="UER00211"/>
</dbReference>
<feature type="binding site" evidence="15">
    <location>
        <position position="233"/>
    </location>
    <ligand>
        <name>S-adenosyl-L-methionine</name>
        <dbReference type="ChEBI" id="CHEBI:59789"/>
    </ligand>
</feature>
<feature type="binding site" evidence="15">
    <location>
        <begin position="22"/>
        <end position="23"/>
    </location>
    <ligand>
        <name>NAD(+)</name>
        <dbReference type="ChEBI" id="CHEBI:57540"/>
    </ligand>
</feature>
<dbReference type="Pfam" id="PF13241">
    <property type="entry name" value="NAD_binding_7"/>
    <property type="match status" value="1"/>
</dbReference>
<dbReference type="InterPro" id="IPR050161">
    <property type="entry name" value="Siro_Cobalamin_biosynth"/>
</dbReference>
<evidence type="ECO:0000259" key="18">
    <source>
        <dbReference type="Pfam" id="PF00590"/>
    </source>
</evidence>
<comment type="pathway">
    <text evidence="12 15">Porphyrin-containing compound metabolism; siroheme biosynthesis; precorrin-2 from uroporphyrinogen III: step 1/1.</text>
</comment>
<dbReference type="PROSITE" id="PS00840">
    <property type="entry name" value="SUMT_2"/>
    <property type="match status" value="1"/>
</dbReference>
<dbReference type="GO" id="GO:0032259">
    <property type="term" value="P:methylation"/>
    <property type="evidence" value="ECO:0007669"/>
    <property type="project" value="UniProtKB-KW"/>
</dbReference>
<dbReference type="RefSeq" id="WP_044617979.1">
    <property type="nucleotide sequence ID" value="NZ_CP007142.1"/>
</dbReference>
<feature type="region of interest" description="Precorrin-2 dehydrogenase / sirohydrochlorin ferrochelatase" evidence="15">
    <location>
        <begin position="1"/>
        <end position="209"/>
    </location>
</feature>
<reference evidence="20 21" key="1">
    <citation type="submission" date="2014-01" db="EMBL/GenBank/DDBJ databases">
        <title>Full genme sequencing of cellulolytic bacterium Gynuella sunshinyii YC6258T gen. nov., sp. nov.</title>
        <authorList>
            <person name="Khan H."/>
            <person name="Chung E.J."/>
            <person name="Chung Y.R."/>
        </authorList>
    </citation>
    <scope>NUCLEOTIDE SEQUENCE [LARGE SCALE GENOMIC DNA]</scope>
    <source>
        <strain evidence="20 21">YC6258</strain>
    </source>
</reference>
<dbReference type="SUPFAM" id="SSF51735">
    <property type="entry name" value="NAD(P)-binding Rossmann-fold domains"/>
    <property type="match status" value="1"/>
</dbReference>
<dbReference type="Gene3D" id="3.30.160.110">
    <property type="entry name" value="Siroheme synthase, domain 2"/>
    <property type="match status" value="1"/>
</dbReference>
<evidence type="ECO:0000256" key="13">
    <source>
        <dbReference type="ARBA" id="ARBA00047561"/>
    </source>
</evidence>
<comment type="catalytic activity">
    <reaction evidence="15">
        <text>siroheme + 2 H(+) = sirohydrochlorin + Fe(2+)</text>
        <dbReference type="Rhea" id="RHEA:24360"/>
        <dbReference type="ChEBI" id="CHEBI:15378"/>
        <dbReference type="ChEBI" id="CHEBI:29033"/>
        <dbReference type="ChEBI" id="CHEBI:58351"/>
        <dbReference type="ChEBI" id="CHEBI:60052"/>
        <dbReference type="EC" id="4.99.1.4"/>
    </reaction>
</comment>
<keyword evidence="15" id="KW-0597">Phosphoprotein</keyword>
<dbReference type="OrthoDB" id="9815856at2"/>
<comment type="similarity">
    <text evidence="15">In the C-terminal section; belongs to the precorrin methyltransferase family.</text>
</comment>
<dbReference type="NCBIfam" id="NF004790">
    <property type="entry name" value="PRK06136.1"/>
    <property type="match status" value="1"/>
</dbReference>
<keyword evidence="11 15" id="KW-0511">Multifunctional enzyme</keyword>
<dbReference type="STRING" id="1445510.YC6258_03755"/>
<proteinExistence type="inferred from homology"/>
<dbReference type="InterPro" id="IPR014777">
    <property type="entry name" value="4pyrrole_Mease_sub1"/>
</dbReference>
<organism evidence="20 21">
    <name type="scientific">Gynuella sunshinyii YC6258</name>
    <dbReference type="NCBI Taxonomy" id="1445510"/>
    <lineage>
        <taxon>Bacteria</taxon>
        <taxon>Pseudomonadati</taxon>
        <taxon>Pseudomonadota</taxon>
        <taxon>Gammaproteobacteria</taxon>
        <taxon>Oceanospirillales</taxon>
        <taxon>Saccharospirillaceae</taxon>
        <taxon>Gynuella</taxon>
    </lineage>
</organism>
<dbReference type="Gene3D" id="1.10.8.210">
    <property type="entry name" value="Sirohaem synthase, dimerisation domain"/>
    <property type="match status" value="1"/>
</dbReference>
<name>A0A0C5VNC6_9GAMM</name>
<feature type="binding site" evidence="15">
    <location>
        <position position="420"/>
    </location>
    <ligand>
        <name>S-adenosyl-L-methionine</name>
        <dbReference type="ChEBI" id="CHEBI:59789"/>
    </ligand>
</feature>
<sequence length="471" mass="51701">MKFLPIFLKVQSYSCLIIGGGHVAARKAELVMKAGGRVEVCAPEMDARFQHLAQQYEGLLTLTTMTVEADQLSAILEQRQLVVAATDNDELNAQIAGVCQQHSILCNVVDDGEAGSFIFPAIIDRDPVLAAVSSSGQAPVLTRLLRGRIEASVPAAFGLLGRLATRYRARVKQELPNISRRRAFWEKVLTGAVAELVFSGEQTQAETLLERQLQAAKADSREIGEVYLVGAGPGDPDLLTFKALRLMQQADIVFYDALVSQPILDLVKRDAELIHVGKRRSNHTLPQHDINRLLIEHALQGRRVLRLKGGDPFIFGRGGEEIEGLMEHQIPFQVVPGITAASGCASYSGIPLTHRDYSQSVRFITGHLKDGTLNLPWQEFVHANQTLVFYMGLNGLHIICQQLITHGRDAETPIALISKGTTPEQKVITGTLATMPAQLEQQIVHAPTLIIIGEVVRLRSRLGWDSMPDTE</sequence>
<evidence type="ECO:0000256" key="8">
    <source>
        <dbReference type="ARBA" id="ARBA00023027"/>
    </source>
</evidence>
<feature type="binding site" evidence="15">
    <location>
        <position position="314"/>
    </location>
    <ligand>
        <name>S-adenosyl-L-methionine</name>
        <dbReference type="ChEBI" id="CHEBI:59789"/>
    </ligand>
</feature>
<evidence type="ECO:0000256" key="5">
    <source>
        <dbReference type="ARBA" id="ARBA00022679"/>
    </source>
</evidence>
<dbReference type="PANTHER" id="PTHR45790">
    <property type="entry name" value="SIROHEME SYNTHASE-RELATED"/>
    <property type="match status" value="1"/>
</dbReference>
<dbReference type="GO" id="GO:0051266">
    <property type="term" value="F:sirohydrochlorin ferrochelatase activity"/>
    <property type="evidence" value="ECO:0007669"/>
    <property type="project" value="UniProtKB-EC"/>
</dbReference>
<evidence type="ECO:0000256" key="17">
    <source>
        <dbReference type="RuleBase" id="RU003960"/>
    </source>
</evidence>
<dbReference type="FunFam" id="3.30.950.10:FF:000001">
    <property type="entry name" value="Siroheme synthase"/>
    <property type="match status" value="1"/>
</dbReference>
<dbReference type="Pfam" id="PF00590">
    <property type="entry name" value="TP_methylase"/>
    <property type="match status" value="1"/>
</dbReference>
<dbReference type="NCBIfam" id="TIGR01470">
    <property type="entry name" value="cysG_Nterm"/>
    <property type="match status" value="1"/>
</dbReference>